<evidence type="ECO:0000313" key="4">
    <source>
        <dbReference type="EMBL" id="CAL6069546.1"/>
    </source>
</evidence>
<protein>
    <submittedName>
        <fullName evidence="2">Calcineurin-like phosphoesterase superfamily domain-containing protein</fullName>
    </submittedName>
    <submittedName>
        <fullName evidence="3">Calcineurin-like_phosphoesterase superfamily domain-containing protein</fullName>
    </submittedName>
</protein>
<evidence type="ECO:0000313" key="2">
    <source>
        <dbReference type="EMBL" id="CAI9966659.1"/>
    </source>
</evidence>
<proteinExistence type="predicted"/>
<evidence type="ECO:0000313" key="5">
    <source>
        <dbReference type="Proteomes" id="UP001642409"/>
    </source>
</evidence>
<dbReference type="EMBL" id="CAXDID020000278">
    <property type="protein sequence ID" value="CAL6069546.1"/>
    <property type="molecule type" value="Genomic_DNA"/>
</dbReference>
<keyword evidence="5" id="KW-1185">Reference proteome</keyword>
<dbReference type="Proteomes" id="UP001642409">
    <property type="component" value="Unassembled WGS sequence"/>
</dbReference>
<evidence type="ECO:0000313" key="1">
    <source>
        <dbReference type="EMBL" id="CAI9920387.1"/>
    </source>
</evidence>
<dbReference type="EMBL" id="CAXDID020000249">
    <property type="protein sequence ID" value="CAL6064191.1"/>
    <property type="molecule type" value="Genomic_DNA"/>
</dbReference>
<comment type="caution">
    <text evidence="2">The sequence shown here is derived from an EMBL/GenBank/DDBJ whole genome shotgun (WGS) entry which is preliminary data.</text>
</comment>
<reference evidence="2" key="1">
    <citation type="submission" date="2023-06" db="EMBL/GenBank/DDBJ databases">
        <authorList>
            <person name="Kurt Z."/>
        </authorList>
    </citation>
    <scope>NUCLEOTIDE SEQUENCE</scope>
</reference>
<dbReference type="AlphaFoldDB" id="A0AA86QV61"/>
<sequence>MGTNYHLNSFCGYTRTEVELTESTVTYLIRNLVSWEVVAEYKQDR</sequence>
<reference evidence="3 5" key="2">
    <citation type="submission" date="2024-07" db="EMBL/GenBank/DDBJ databases">
        <authorList>
            <person name="Akdeniz Z."/>
        </authorList>
    </citation>
    <scope>NUCLEOTIDE SEQUENCE [LARGE SCALE GENOMIC DNA]</scope>
</reference>
<evidence type="ECO:0000313" key="3">
    <source>
        <dbReference type="EMBL" id="CAL6064191.1"/>
    </source>
</evidence>
<name>A0AA86QV61_9EUKA</name>
<gene>
    <name evidence="3" type="ORF">HINF_LOCUS51236</name>
    <name evidence="4" type="ORF">HINF_LOCUS54030</name>
    <name evidence="2" type="ORF">HINF_LOCUS54304</name>
    <name evidence="1" type="ORF">HINF_LOCUS8032</name>
</gene>
<accession>A0AA86QV61</accession>
<organism evidence="2">
    <name type="scientific">Hexamita inflata</name>
    <dbReference type="NCBI Taxonomy" id="28002"/>
    <lineage>
        <taxon>Eukaryota</taxon>
        <taxon>Metamonada</taxon>
        <taxon>Diplomonadida</taxon>
        <taxon>Hexamitidae</taxon>
        <taxon>Hexamitinae</taxon>
        <taxon>Hexamita</taxon>
    </lineage>
</organism>
<dbReference type="EMBL" id="CATOUU010001008">
    <property type="protein sequence ID" value="CAI9966659.1"/>
    <property type="molecule type" value="Genomic_DNA"/>
</dbReference>
<dbReference type="EMBL" id="CATOUU010000199">
    <property type="protein sequence ID" value="CAI9920387.1"/>
    <property type="molecule type" value="Genomic_DNA"/>
</dbReference>